<dbReference type="AlphaFoldDB" id="A0A1M5T442"/>
<evidence type="ECO:0000313" key="10">
    <source>
        <dbReference type="Proteomes" id="UP000184447"/>
    </source>
</evidence>
<dbReference type="PANTHER" id="PTHR43280:SF35">
    <property type="entry name" value="RESPONSE REGULATOR"/>
    <property type="match status" value="1"/>
</dbReference>
<dbReference type="SUPFAM" id="SSF52172">
    <property type="entry name" value="CheY-like"/>
    <property type="match status" value="1"/>
</dbReference>
<dbReference type="SUPFAM" id="SSF46689">
    <property type="entry name" value="Homeodomain-like"/>
    <property type="match status" value="1"/>
</dbReference>
<protein>
    <recommendedName>
        <fullName evidence="1">Stage 0 sporulation protein A homolog</fullName>
    </recommendedName>
</protein>
<feature type="domain" description="HTH araC/xylS-type" evidence="7">
    <location>
        <begin position="431"/>
        <end position="529"/>
    </location>
</feature>
<dbReference type="CDD" id="cd17536">
    <property type="entry name" value="REC_YesN-like"/>
    <property type="match status" value="1"/>
</dbReference>
<feature type="domain" description="Response regulatory" evidence="8">
    <location>
        <begin position="3"/>
        <end position="120"/>
    </location>
</feature>
<keyword evidence="6" id="KW-0597">Phosphoprotein</keyword>
<dbReference type="InterPro" id="IPR011006">
    <property type="entry name" value="CheY-like_superfamily"/>
</dbReference>
<evidence type="ECO:0000256" key="4">
    <source>
        <dbReference type="ARBA" id="ARBA00023163"/>
    </source>
</evidence>
<organism evidence="9 10">
    <name type="scientific">Clostridium grantii DSM 8605</name>
    <dbReference type="NCBI Taxonomy" id="1121316"/>
    <lineage>
        <taxon>Bacteria</taxon>
        <taxon>Bacillati</taxon>
        <taxon>Bacillota</taxon>
        <taxon>Clostridia</taxon>
        <taxon>Eubacteriales</taxon>
        <taxon>Clostridiaceae</taxon>
        <taxon>Clostridium</taxon>
    </lineage>
</organism>
<keyword evidence="3 9" id="KW-0238">DNA-binding</keyword>
<evidence type="ECO:0000313" key="9">
    <source>
        <dbReference type="EMBL" id="SHH45505.1"/>
    </source>
</evidence>
<dbReference type="OrthoDB" id="384217at2"/>
<comment type="function">
    <text evidence="5">May play the central regulatory role in sporulation. It may be an element of the effector pathway responsible for the activation of sporulation genes in response to nutritional stress. Spo0A may act in concert with spo0H (a sigma factor) to control the expression of some genes that are critical to the sporulation process.</text>
</comment>
<evidence type="ECO:0000259" key="8">
    <source>
        <dbReference type="PROSITE" id="PS50110"/>
    </source>
</evidence>
<dbReference type="Proteomes" id="UP000184447">
    <property type="component" value="Unassembled WGS sequence"/>
</dbReference>
<evidence type="ECO:0000256" key="3">
    <source>
        <dbReference type="ARBA" id="ARBA00023125"/>
    </source>
</evidence>
<dbReference type="GO" id="GO:0003700">
    <property type="term" value="F:DNA-binding transcription factor activity"/>
    <property type="evidence" value="ECO:0007669"/>
    <property type="project" value="InterPro"/>
</dbReference>
<keyword evidence="2" id="KW-0805">Transcription regulation</keyword>
<dbReference type="GO" id="GO:0000160">
    <property type="term" value="P:phosphorelay signal transduction system"/>
    <property type="evidence" value="ECO:0007669"/>
    <property type="project" value="InterPro"/>
</dbReference>
<feature type="modified residue" description="4-aspartylphosphate" evidence="6">
    <location>
        <position position="55"/>
    </location>
</feature>
<keyword evidence="4" id="KW-0804">Transcription</keyword>
<sequence>MYQVAIVDDEPLIRKSLSESIDWDTFECEVCLQAPEVKAITEYLKDNEVDILLLDINLPGVDGLTFAKEIKKKNNNIKVIMVSAYKDFQYVKQALQIGVFDYIAKPISNQEVVSIVKKAILAIKEEKDLNLLEKLKQDETKMLNNYFAKSRQLVQSQILKNILTNNEISDLSEDLKVIPQNSSKHAAIVIKSLSKIEDSAINKKYILKYIEENQGYYDFEIKQTIINNNIVFVVLFTNKISQKDAKKTINKFCKSILNYISDWVEVNFYIGVSSIYSDTKEMWKAYQEAFNVAENQFFIRNKSISFREDLEKNDRNIKFSIIHDLDYFYNFLQRQNIYNEEIETEINKLIDEISVYSKGNISLAKSILSEVCITIGRLYLKQNTHNDFSVEQIQNDINKLYNIQDSKKYIINFIKIISQQEKHEEYSPIITSAMAFIKKHYCENISLETVSDSISINPSYLSRLIKKETGKNFIDIILEERINTAKQLLQDPKLRLNEIASLVGYKDYAYFYQVFKKNMGITPMDFRKNNRKL</sequence>
<dbReference type="InterPro" id="IPR009057">
    <property type="entry name" value="Homeodomain-like_sf"/>
</dbReference>
<evidence type="ECO:0000256" key="2">
    <source>
        <dbReference type="ARBA" id="ARBA00023015"/>
    </source>
</evidence>
<keyword evidence="10" id="KW-1185">Reference proteome</keyword>
<dbReference type="EMBL" id="FQXM01000005">
    <property type="protein sequence ID" value="SHH45505.1"/>
    <property type="molecule type" value="Genomic_DNA"/>
</dbReference>
<name>A0A1M5T442_9CLOT</name>
<dbReference type="Gene3D" id="3.40.50.2300">
    <property type="match status" value="1"/>
</dbReference>
<reference evidence="9 10" key="1">
    <citation type="submission" date="2016-11" db="EMBL/GenBank/DDBJ databases">
        <authorList>
            <person name="Jaros S."/>
            <person name="Januszkiewicz K."/>
            <person name="Wedrychowicz H."/>
        </authorList>
    </citation>
    <scope>NUCLEOTIDE SEQUENCE [LARGE SCALE GENOMIC DNA]</scope>
    <source>
        <strain evidence="9 10">DSM 8605</strain>
    </source>
</reference>
<dbReference type="InterPro" id="IPR018060">
    <property type="entry name" value="HTH_AraC"/>
</dbReference>
<dbReference type="InterPro" id="IPR001789">
    <property type="entry name" value="Sig_transdc_resp-reg_receiver"/>
</dbReference>
<dbReference type="InterPro" id="IPR018062">
    <property type="entry name" value="HTH_AraC-typ_CS"/>
</dbReference>
<evidence type="ECO:0000256" key="1">
    <source>
        <dbReference type="ARBA" id="ARBA00018672"/>
    </source>
</evidence>
<dbReference type="InterPro" id="IPR020449">
    <property type="entry name" value="Tscrpt_reg_AraC-type_HTH"/>
</dbReference>
<dbReference type="SMART" id="SM00448">
    <property type="entry name" value="REC"/>
    <property type="match status" value="1"/>
</dbReference>
<dbReference type="SMART" id="SM00342">
    <property type="entry name" value="HTH_ARAC"/>
    <property type="match status" value="1"/>
</dbReference>
<gene>
    <name evidence="9" type="ORF">SAMN02745207_01190</name>
</gene>
<dbReference type="PRINTS" id="PR00032">
    <property type="entry name" value="HTHARAC"/>
</dbReference>
<dbReference type="Gene3D" id="1.10.10.60">
    <property type="entry name" value="Homeodomain-like"/>
    <property type="match status" value="2"/>
</dbReference>
<dbReference type="Pfam" id="PF00072">
    <property type="entry name" value="Response_reg"/>
    <property type="match status" value="1"/>
</dbReference>
<dbReference type="GO" id="GO:0043565">
    <property type="term" value="F:sequence-specific DNA binding"/>
    <property type="evidence" value="ECO:0007669"/>
    <property type="project" value="InterPro"/>
</dbReference>
<dbReference type="PROSITE" id="PS01124">
    <property type="entry name" value="HTH_ARAC_FAMILY_2"/>
    <property type="match status" value="1"/>
</dbReference>
<evidence type="ECO:0000256" key="5">
    <source>
        <dbReference type="ARBA" id="ARBA00024867"/>
    </source>
</evidence>
<dbReference type="PROSITE" id="PS00041">
    <property type="entry name" value="HTH_ARAC_FAMILY_1"/>
    <property type="match status" value="1"/>
</dbReference>
<evidence type="ECO:0000259" key="7">
    <source>
        <dbReference type="PROSITE" id="PS01124"/>
    </source>
</evidence>
<accession>A0A1M5T442</accession>
<proteinExistence type="predicted"/>
<dbReference type="Pfam" id="PF12833">
    <property type="entry name" value="HTH_18"/>
    <property type="match status" value="1"/>
</dbReference>
<dbReference type="PROSITE" id="PS50110">
    <property type="entry name" value="RESPONSE_REGULATORY"/>
    <property type="match status" value="1"/>
</dbReference>
<dbReference type="STRING" id="1121316.SAMN02745207_01190"/>
<evidence type="ECO:0000256" key="6">
    <source>
        <dbReference type="PROSITE-ProRule" id="PRU00169"/>
    </source>
</evidence>
<dbReference type="RefSeq" id="WP_073337517.1">
    <property type="nucleotide sequence ID" value="NZ_FQXM01000005.1"/>
</dbReference>
<dbReference type="PANTHER" id="PTHR43280">
    <property type="entry name" value="ARAC-FAMILY TRANSCRIPTIONAL REGULATOR"/>
    <property type="match status" value="1"/>
</dbReference>